<dbReference type="Pfam" id="PF14214">
    <property type="entry name" value="Helitron_like_N"/>
    <property type="match status" value="1"/>
</dbReference>
<proteinExistence type="predicted"/>
<organism evidence="4">
    <name type="scientific">Onchocerca ochengi</name>
    <name type="common">Filarial nematode worm</name>
    <dbReference type="NCBI Taxonomy" id="42157"/>
    <lineage>
        <taxon>Eukaryota</taxon>
        <taxon>Metazoa</taxon>
        <taxon>Ecdysozoa</taxon>
        <taxon>Nematoda</taxon>
        <taxon>Chromadorea</taxon>
        <taxon>Rhabditida</taxon>
        <taxon>Spirurina</taxon>
        <taxon>Spiruromorpha</taxon>
        <taxon>Filarioidea</taxon>
        <taxon>Onchocercidae</taxon>
        <taxon>Onchocerca</taxon>
    </lineage>
</organism>
<dbReference type="STRING" id="42157.A0A182ET70"/>
<protein>
    <submittedName>
        <fullName evidence="4">Helitron_like_N domain-containing protein</fullName>
    </submittedName>
</protein>
<gene>
    <name evidence="2" type="ORF">NOO_LOCUS11343</name>
</gene>
<evidence type="ECO:0000313" key="3">
    <source>
        <dbReference type="Proteomes" id="UP000271087"/>
    </source>
</evidence>
<evidence type="ECO:0000313" key="4">
    <source>
        <dbReference type="WBParaSite" id="nOo.2.0.1.t11343-RA"/>
    </source>
</evidence>
<dbReference type="InterPro" id="IPR025476">
    <property type="entry name" value="Helitron_helicase-like"/>
</dbReference>
<feature type="domain" description="Helitron helicase-like" evidence="1">
    <location>
        <begin position="25"/>
        <end position="110"/>
    </location>
</feature>
<reference evidence="2 3" key="2">
    <citation type="submission" date="2018-08" db="EMBL/GenBank/DDBJ databases">
        <authorList>
            <person name="Laetsch R D."/>
            <person name="Stevens L."/>
            <person name="Kumar S."/>
            <person name="Blaxter L. M."/>
        </authorList>
    </citation>
    <scope>NUCLEOTIDE SEQUENCE [LARGE SCALE GENOMIC DNA]</scope>
</reference>
<name>A0A182ET70_ONCOC</name>
<sequence>MFWDSTDGYDFKVKMINPFSGEETNMSAEIETECLIFIRLNQIKLRSEKCIHLQDAVVNDDNTTNIGRLTILLSSYAGSPRHMLEYIQDAVAYVRHYRHPDLFITSTCNPA</sequence>
<dbReference type="AlphaFoldDB" id="A0A182ET70"/>
<evidence type="ECO:0000259" key="1">
    <source>
        <dbReference type="Pfam" id="PF14214"/>
    </source>
</evidence>
<dbReference type="WBParaSite" id="nOo.2.0.1.t11343-RA">
    <property type="protein sequence ID" value="nOo.2.0.1.t11343-RA"/>
    <property type="gene ID" value="nOo.2.0.1.g11343"/>
</dbReference>
<dbReference type="PANTHER" id="PTHR45786:SF74">
    <property type="entry name" value="ATP-DEPENDENT DNA HELICASE"/>
    <property type="match status" value="1"/>
</dbReference>
<dbReference type="OrthoDB" id="10055660at2759"/>
<accession>A0A182ET70</accession>
<dbReference type="EMBL" id="UYRW01007748">
    <property type="protein sequence ID" value="VDM95768.1"/>
    <property type="molecule type" value="Genomic_DNA"/>
</dbReference>
<evidence type="ECO:0000313" key="2">
    <source>
        <dbReference type="EMBL" id="VDM95768.1"/>
    </source>
</evidence>
<reference evidence="4" key="1">
    <citation type="submission" date="2016-06" db="UniProtKB">
        <authorList>
            <consortium name="WormBaseParasite"/>
        </authorList>
    </citation>
    <scope>IDENTIFICATION</scope>
</reference>
<dbReference type="PANTHER" id="PTHR45786">
    <property type="entry name" value="DNA BINDING PROTEIN-LIKE"/>
    <property type="match status" value="1"/>
</dbReference>
<keyword evidence="3" id="KW-1185">Reference proteome</keyword>
<dbReference type="Proteomes" id="UP000271087">
    <property type="component" value="Unassembled WGS sequence"/>
</dbReference>